<dbReference type="AlphaFoldDB" id="A0A9Q0WB92"/>
<accession>A0A9Q0WB92</accession>
<comment type="caution">
    <text evidence="2">The sequence shown here is derived from an EMBL/GenBank/DDBJ whole genome shotgun (WGS) entry which is preliminary data.</text>
</comment>
<reference evidence="2" key="1">
    <citation type="submission" date="2022-11" db="EMBL/GenBank/DDBJ databases">
        <authorList>
            <person name="Hyden B.L."/>
            <person name="Feng K."/>
            <person name="Yates T."/>
            <person name="Jawdy S."/>
            <person name="Smart L.B."/>
            <person name="Muchero W."/>
        </authorList>
    </citation>
    <scope>NUCLEOTIDE SEQUENCE</scope>
    <source>
        <tissue evidence="2">Shoot tip</tissue>
    </source>
</reference>
<sequence length="507" mass="57161">MVEEHEFHLWGGDDNGNNGFEDSGDIGRLLYGNNDNESNELGFEVNQRIIYAPKRSRDQDEMARKLMQLHPLGLHLSITPNLMNSIMIPNYTAKVEAGATYESSGDQSRTSSDFGLQLLSEKLKASNFAATFIRIGSWERKSRNEGDLVAKCYFAKKKLVWELLKGGLKSKIEIQWNDIIGINASMLENQLGILQIELNEPPTFHEETDPQPRKHTIWKPASDFTGGQASICRRHFLTFPAGYLDKHYEKLLLNEPRLFELSKQSFPTLKNPYFRSKFDGCRGLSSFKEIPSPSSVMDFSPSDSCSFLENQRIALWGQGMSNYTDSLARNQGLVPDFPSTVVHPAVPLQNYNLTSSGQGAEINSYAAKALSDLENQLLGDMQVGSCDERYHVQRVLSLNQLVNLNEKVNPESNNASQETFYSQDSSAEDSLFFSTGENFSGQFYEQQPATSMPQIHTVNPLMPQQWNNLPYNCVNNPNLTIDEFGHVKKLQQQLEMRMIDVGTIGQV</sequence>
<proteinExistence type="predicted"/>
<name>A0A9Q0WB92_SALPP</name>
<reference evidence="2" key="2">
    <citation type="journal article" date="2023" name="Int. J. Mol. Sci.">
        <title>De Novo Assembly and Annotation of 11 Diverse Shrub Willow (Salix) Genomes Reveals Novel Gene Organization in Sex-Linked Regions.</title>
        <authorList>
            <person name="Hyden B."/>
            <person name="Feng K."/>
            <person name="Yates T.B."/>
            <person name="Jawdy S."/>
            <person name="Cereghino C."/>
            <person name="Smart L.B."/>
            <person name="Muchero W."/>
        </authorList>
    </citation>
    <scope>NUCLEOTIDE SEQUENCE</scope>
    <source>
        <tissue evidence="2">Shoot tip</tissue>
    </source>
</reference>
<dbReference type="PANTHER" id="PTHR33494">
    <property type="entry name" value="OS02G0793800 PROTEIN"/>
    <property type="match status" value="1"/>
</dbReference>
<dbReference type="Pfam" id="PF24818">
    <property type="entry name" value="PH_TRF2_HOY1"/>
    <property type="match status" value="1"/>
</dbReference>
<gene>
    <name evidence="2" type="ORF">OIU79_023346</name>
</gene>
<dbReference type="EMBL" id="JAPFFK010000005">
    <property type="protein sequence ID" value="KAJ6762578.1"/>
    <property type="molecule type" value="Genomic_DNA"/>
</dbReference>
<keyword evidence="3" id="KW-1185">Reference proteome</keyword>
<dbReference type="Proteomes" id="UP001151532">
    <property type="component" value="Chromosome 13"/>
</dbReference>
<dbReference type="OrthoDB" id="813303at2759"/>
<dbReference type="InterPro" id="IPR057939">
    <property type="entry name" value="TRF2_HOY1_PH"/>
</dbReference>
<feature type="domain" description="TRF2/HOY1 PH-like" evidence="1">
    <location>
        <begin position="127"/>
        <end position="244"/>
    </location>
</feature>
<evidence type="ECO:0000259" key="1">
    <source>
        <dbReference type="Pfam" id="PF24818"/>
    </source>
</evidence>
<organism evidence="2 3">
    <name type="scientific">Salix purpurea</name>
    <name type="common">Purple osier willow</name>
    <dbReference type="NCBI Taxonomy" id="77065"/>
    <lineage>
        <taxon>Eukaryota</taxon>
        <taxon>Viridiplantae</taxon>
        <taxon>Streptophyta</taxon>
        <taxon>Embryophyta</taxon>
        <taxon>Tracheophyta</taxon>
        <taxon>Spermatophyta</taxon>
        <taxon>Magnoliopsida</taxon>
        <taxon>eudicotyledons</taxon>
        <taxon>Gunneridae</taxon>
        <taxon>Pentapetalae</taxon>
        <taxon>rosids</taxon>
        <taxon>fabids</taxon>
        <taxon>Malpighiales</taxon>
        <taxon>Salicaceae</taxon>
        <taxon>Saliceae</taxon>
        <taxon>Salix</taxon>
    </lineage>
</organism>
<evidence type="ECO:0000313" key="2">
    <source>
        <dbReference type="EMBL" id="KAJ6762578.1"/>
    </source>
</evidence>
<protein>
    <submittedName>
        <fullName evidence="2">F10A16.6 PROTEIN</fullName>
    </submittedName>
</protein>
<dbReference type="PANTHER" id="PTHR33494:SF5">
    <property type="entry name" value="F10A16.6 PROTEIN"/>
    <property type="match status" value="1"/>
</dbReference>
<evidence type="ECO:0000313" key="3">
    <source>
        <dbReference type="Proteomes" id="UP001151532"/>
    </source>
</evidence>